<dbReference type="PROSITE" id="PS50157">
    <property type="entry name" value="ZINC_FINGER_C2H2_2"/>
    <property type="match status" value="1"/>
</dbReference>
<keyword evidence="2" id="KW-0862">Zinc</keyword>
<keyword evidence="1" id="KW-0863">Zinc-finger</keyword>
<dbReference type="SUPFAM" id="SSF57667">
    <property type="entry name" value="beta-beta-alpha zinc fingers"/>
    <property type="match status" value="1"/>
</dbReference>
<dbReference type="InterPro" id="IPR012934">
    <property type="entry name" value="Znf_AD"/>
</dbReference>
<reference evidence="7 8" key="1">
    <citation type="submission" date="2023-11" db="EMBL/GenBank/DDBJ databases">
        <authorList>
            <person name="Hedman E."/>
            <person name="Englund M."/>
            <person name="Stromberg M."/>
            <person name="Nyberg Akerstrom W."/>
            <person name="Nylinder S."/>
            <person name="Jareborg N."/>
            <person name="Kallberg Y."/>
            <person name="Kronander E."/>
        </authorList>
    </citation>
    <scope>NUCLEOTIDE SEQUENCE [LARGE SCALE GENOMIC DNA]</scope>
</reference>
<feature type="compositionally biased region" description="Polar residues" evidence="4">
    <location>
        <begin position="583"/>
        <end position="598"/>
    </location>
</feature>
<keyword evidence="2" id="KW-0479">Metal-binding</keyword>
<dbReference type="PROSITE" id="PS00028">
    <property type="entry name" value="ZINC_FINGER_C2H2_1"/>
    <property type="match status" value="1"/>
</dbReference>
<feature type="region of interest" description="Disordered" evidence="4">
    <location>
        <begin position="570"/>
        <end position="602"/>
    </location>
</feature>
<dbReference type="AlphaFoldDB" id="A0AAV1LY30"/>
<feature type="domain" description="C2H2-type" evidence="5">
    <location>
        <begin position="164"/>
        <end position="187"/>
    </location>
</feature>
<dbReference type="SMART" id="SM00355">
    <property type="entry name" value="ZnF_C2H2"/>
    <property type="match status" value="1"/>
</dbReference>
<protein>
    <recommendedName>
        <fullName evidence="9">ZAD domain-containing protein</fullName>
    </recommendedName>
</protein>
<dbReference type="GO" id="GO:0008270">
    <property type="term" value="F:zinc ion binding"/>
    <property type="evidence" value="ECO:0007669"/>
    <property type="project" value="UniProtKB-UniRule"/>
</dbReference>
<dbReference type="EMBL" id="CAVLGL010000115">
    <property type="protein sequence ID" value="CAK1599775.1"/>
    <property type="molecule type" value="Genomic_DNA"/>
</dbReference>
<dbReference type="SMART" id="SM00868">
    <property type="entry name" value="zf-AD"/>
    <property type="match status" value="1"/>
</dbReference>
<dbReference type="Proteomes" id="UP001314205">
    <property type="component" value="Unassembled WGS sequence"/>
</dbReference>
<dbReference type="InterPro" id="IPR036236">
    <property type="entry name" value="Znf_C2H2_sf"/>
</dbReference>
<feature type="domain" description="ZAD" evidence="6">
    <location>
        <begin position="12"/>
        <end position="80"/>
    </location>
</feature>
<evidence type="ECO:0000256" key="3">
    <source>
        <dbReference type="SAM" id="Coils"/>
    </source>
</evidence>
<dbReference type="SUPFAM" id="SSF57716">
    <property type="entry name" value="Glucocorticoid receptor-like (DNA-binding domain)"/>
    <property type="match status" value="1"/>
</dbReference>
<accession>A0AAV1LY30</accession>
<feature type="binding site" evidence="2">
    <location>
        <position position="56"/>
    </location>
    <ligand>
        <name>Zn(2+)</name>
        <dbReference type="ChEBI" id="CHEBI:29105"/>
    </ligand>
</feature>
<organism evidence="7 8">
    <name type="scientific">Parnassius mnemosyne</name>
    <name type="common">clouded apollo</name>
    <dbReference type="NCBI Taxonomy" id="213953"/>
    <lineage>
        <taxon>Eukaryota</taxon>
        <taxon>Metazoa</taxon>
        <taxon>Ecdysozoa</taxon>
        <taxon>Arthropoda</taxon>
        <taxon>Hexapoda</taxon>
        <taxon>Insecta</taxon>
        <taxon>Pterygota</taxon>
        <taxon>Neoptera</taxon>
        <taxon>Endopterygota</taxon>
        <taxon>Lepidoptera</taxon>
        <taxon>Glossata</taxon>
        <taxon>Ditrysia</taxon>
        <taxon>Papilionoidea</taxon>
        <taxon>Papilionidae</taxon>
        <taxon>Parnassiinae</taxon>
        <taxon>Parnassini</taxon>
        <taxon>Parnassius</taxon>
        <taxon>Driopa</taxon>
    </lineage>
</organism>
<feature type="coiled-coil region" evidence="3">
    <location>
        <begin position="886"/>
        <end position="913"/>
    </location>
</feature>
<comment type="caution">
    <text evidence="7">The sequence shown here is derived from an EMBL/GenBank/DDBJ whole genome shotgun (WGS) entry which is preliminary data.</text>
</comment>
<dbReference type="GO" id="GO:0005634">
    <property type="term" value="C:nucleus"/>
    <property type="evidence" value="ECO:0007669"/>
    <property type="project" value="InterPro"/>
</dbReference>
<evidence type="ECO:0000259" key="5">
    <source>
        <dbReference type="PROSITE" id="PS50157"/>
    </source>
</evidence>
<gene>
    <name evidence="7" type="ORF">PARMNEM_LOCUS18620</name>
</gene>
<evidence type="ECO:0000259" key="6">
    <source>
        <dbReference type="PROSITE" id="PS51915"/>
    </source>
</evidence>
<evidence type="ECO:0000313" key="8">
    <source>
        <dbReference type="Proteomes" id="UP001314205"/>
    </source>
</evidence>
<evidence type="ECO:0000256" key="4">
    <source>
        <dbReference type="SAM" id="MobiDB-lite"/>
    </source>
</evidence>
<evidence type="ECO:0000313" key="7">
    <source>
        <dbReference type="EMBL" id="CAK1599775.1"/>
    </source>
</evidence>
<name>A0AAV1LY30_9NEOP</name>
<evidence type="ECO:0000256" key="1">
    <source>
        <dbReference type="PROSITE-ProRule" id="PRU00042"/>
    </source>
</evidence>
<dbReference type="InterPro" id="IPR013087">
    <property type="entry name" value="Znf_C2H2_type"/>
</dbReference>
<keyword evidence="3" id="KW-0175">Coiled coil</keyword>
<evidence type="ECO:0008006" key="9">
    <source>
        <dbReference type="Google" id="ProtNLM"/>
    </source>
</evidence>
<proteinExistence type="predicted"/>
<sequence length="927" mass="105146">MEMVEIDPKLFVTCRLCLDHLGVYQIVPNVQRQIKFCYDIEVDPFDGLPQLICKTCECILTKYTDIKTTYIDKQKTLREKLERNVATSLGTEIQPEQETVCSTQQLASEVKDRKGKKEITFYNASSDKSDTDKSIKLKNKRIKSYKRIKKPPPDIWENNYNKRFICRFCDKSYKTRSSIIRHINTHSSLIFKYQSCIKSHCSVKLNKVDVKPNICDSKRIVVHSWNKFIKSEDRYFYTLFRPKQEFVSNDSQNLTSEVLKGEESLSSAESSDNEPVFKVKKKRRRLLSRSSNETVVLEKNNVKDSAEIDIELPSKQIIPAVSSTLEQNDAECINIDDSSDTASCKSSNPANNETNTDLLISFRDGDYKTIQNIISVCLKKYLIRLESSKGLESSEIPSNIIQKPARKIDPSIKHKVLSIGRKVINNSSFNCTGLLRYLEHQNLEIVWMPALLRHSSHVRIMMKLKNCEENNASDFGWEGLENVQLNDGFKTNSAGSVNDQLTSENLNQSTDKAAMNIKANESGLIADSHVNTTEVLTDQTNNTDHITEEKDFLLKKLLSVNHVPVPSQILNASPVANPKQLPKKSNTNENQNKFSNQKPLLITAPGDEPVLVDHAENSNEHLIMPVITSTVSLAIGTSGVTEEQKSNDGNIALISSTVSNCQMPEDCRDEKNGVSKNKGDIINCEDQQDSIKNIPRIKVKPVSELMSDKALNSMHKQQVEQSSNIINQNQKNMPHQNTENVVYMTDIAAPQLSNSINQDLQHSVQYTTSAAAGESTSSSAESNNPEYVLMDSVDLPYTRTDSPFRYFKNLLHIHNITLLDANETLSFDFVCLLKFKLVFQQESNVPVVLCLALFNSKRNFCLKIKDANQKNIDISKLSANWQWEILKVYRDVVNKLLQNAEKVSQEVRDYTQLFLCLLKSIKFHKLT</sequence>
<feature type="binding site" evidence="2">
    <location>
        <position position="53"/>
    </location>
    <ligand>
        <name>Zn(2+)</name>
        <dbReference type="ChEBI" id="CHEBI:29105"/>
    </ligand>
</feature>
<dbReference type="PROSITE" id="PS51915">
    <property type="entry name" value="ZAD"/>
    <property type="match status" value="1"/>
</dbReference>
<feature type="binding site" evidence="2">
    <location>
        <position position="14"/>
    </location>
    <ligand>
        <name>Zn(2+)</name>
        <dbReference type="ChEBI" id="CHEBI:29105"/>
    </ligand>
</feature>
<evidence type="ECO:0000256" key="2">
    <source>
        <dbReference type="PROSITE-ProRule" id="PRU01263"/>
    </source>
</evidence>
<keyword evidence="8" id="KW-1185">Reference proteome</keyword>
<feature type="binding site" evidence="2">
    <location>
        <position position="17"/>
    </location>
    <ligand>
        <name>Zn(2+)</name>
        <dbReference type="ChEBI" id="CHEBI:29105"/>
    </ligand>
</feature>